<dbReference type="Proteomes" id="UP000597761">
    <property type="component" value="Unassembled WGS sequence"/>
</dbReference>
<dbReference type="Gene3D" id="1.10.357.140">
    <property type="entry name" value="UbiA prenyltransferase"/>
    <property type="match status" value="1"/>
</dbReference>
<feature type="transmembrane region" description="Helical" evidence="8">
    <location>
        <begin position="20"/>
        <end position="38"/>
    </location>
</feature>
<keyword evidence="2 8" id="KW-0474">Menaquinone biosynthesis</keyword>
<dbReference type="InterPro" id="IPR004657">
    <property type="entry name" value="MenA"/>
</dbReference>
<evidence type="ECO:0000256" key="9">
    <source>
        <dbReference type="NCBIfam" id="TIGR00751"/>
    </source>
</evidence>
<evidence type="ECO:0000256" key="2">
    <source>
        <dbReference type="ARBA" id="ARBA00022428"/>
    </source>
</evidence>
<dbReference type="PIRSF" id="PIRSF005355">
    <property type="entry name" value="UBIAD1"/>
    <property type="match status" value="1"/>
</dbReference>
<feature type="transmembrane region" description="Helical" evidence="8">
    <location>
        <begin position="144"/>
        <end position="163"/>
    </location>
</feature>
<keyword evidence="7 8" id="KW-0472">Membrane</keyword>
<evidence type="ECO:0000313" key="11">
    <source>
        <dbReference type="Proteomes" id="UP000597761"/>
    </source>
</evidence>
<evidence type="ECO:0000256" key="6">
    <source>
        <dbReference type="ARBA" id="ARBA00022989"/>
    </source>
</evidence>
<feature type="transmembrane region" description="Helical" evidence="8">
    <location>
        <begin position="169"/>
        <end position="190"/>
    </location>
</feature>
<feature type="transmembrane region" description="Helical" evidence="8">
    <location>
        <begin position="99"/>
        <end position="132"/>
    </location>
</feature>
<dbReference type="EC" id="2.5.1.74" evidence="8 9"/>
<gene>
    <name evidence="8 10" type="primary">menA</name>
    <name evidence="10" type="ORF">GCM10011512_04970</name>
</gene>
<feature type="transmembrane region" description="Helical" evidence="8">
    <location>
        <begin position="220"/>
        <end position="248"/>
    </location>
</feature>
<evidence type="ECO:0000256" key="8">
    <source>
        <dbReference type="HAMAP-Rule" id="MF_01937"/>
    </source>
</evidence>
<keyword evidence="11" id="KW-1185">Reference proteome</keyword>
<comment type="subcellular location">
    <subcellularLocation>
        <location evidence="8">Cell membrane</location>
        <topology evidence="8">Multi-pass membrane protein</topology>
    </subcellularLocation>
    <subcellularLocation>
        <location evidence="1">Membrane</location>
        <topology evidence="1">Multi-pass membrane protein</topology>
    </subcellularLocation>
</comment>
<protein>
    <recommendedName>
        <fullName evidence="8 9">1,4-dihydroxy-2-naphthoate octaprenyltransferase</fullName>
        <shortName evidence="8">DHNA-octaprenyltransferase</shortName>
        <ecNumber evidence="8 9">2.5.1.74</ecNumber>
    </recommendedName>
</protein>
<name>A0ABQ1NQZ6_9MICC</name>
<reference evidence="11" key="1">
    <citation type="journal article" date="2019" name="Int. J. Syst. Evol. Microbiol.">
        <title>The Global Catalogue of Microorganisms (GCM) 10K type strain sequencing project: providing services to taxonomists for standard genome sequencing and annotation.</title>
        <authorList>
            <consortium name="The Broad Institute Genomics Platform"/>
            <consortium name="The Broad Institute Genome Sequencing Center for Infectious Disease"/>
            <person name="Wu L."/>
            <person name="Ma J."/>
        </authorList>
    </citation>
    <scope>NUCLEOTIDE SEQUENCE [LARGE SCALE GENOMIC DNA]</scope>
    <source>
        <strain evidence="11">CGMCC 1.15480</strain>
    </source>
</reference>
<dbReference type="InterPro" id="IPR026046">
    <property type="entry name" value="UBIAD1"/>
</dbReference>
<evidence type="ECO:0000256" key="4">
    <source>
        <dbReference type="ARBA" id="ARBA00022679"/>
    </source>
</evidence>
<dbReference type="EMBL" id="BMJI01000001">
    <property type="protein sequence ID" value="GGC81218.1"/>
    <property type="molecule type" value="Genomic_DNA"/>
</dbReference>
<dbReference type="InterPro" id="IPR000537">
    <property type="entry name" value="UbiA_prenyltransferase"/>
</dbReference>
<dbReference type="PANTHER" id="PTHR13929:SF0">
    <property type="entry name" value="UBIA PRENYLTRANSFERASE DOMAIN-CONTAINING PROTEIN 1"/>
    <property type="match status" value="1"/>
</dbReference>
<feature type="transmembrane region" description="Helical" evidence="8">
    <location>
        <begin position="43"/>
        <end position="60"/>
    </location>
</feature>
<dbReference type="InterPro" id="IPR044878">
    <property type="entry name" value="UbiA_sf"/>
</dbReference>
<keyword evidence="6 8" id="KW-1133">Transmembrane helix</keyword>
<comment type="similarity">
    <text evidence="8">Belongs to the MenA family. Type 1 subfamily.</text>
</comment>
<comment type="function">
    <text evidence="8">Conversion of 1,4-dihydroxy-2-naphthoate (DHNA) to demethylmenaquinone (DMK).</text>
</comment>
<comment type="catalytic activity">
    <reaction evidence="8">
        <text>an all-trans-polyprenyl diphosphate + 1,4-dihydroxy-2-naphthoate + H(+) = a 2-demethylmenaquinol + CO2 + diphosphate</text>
        <dbReference type="Rhea" id="RHEA:26478"/>
        <dbReference type="Rhea" id="RHEA-COMP:9563"/>
        <dbReference type="Rhea" id="RHEA-COMP:9564"/>
        <dbReference type="ChEBI" id="CHEBI:11173"/>
        <dbReference type="ChEBI" id="CHEBI:15378"/>
        <dbReference type="ChEBI" id="CHEBI:16526"/>
        <dbReference type="ChEBI" id="CHEBI:33019"/>
        <dbReference type="ChEBI" id="CHEBI:55437"/>
        <dbReference type="ChEBI" id="CHEBI:58914"/>
        <dbReference type="EC" id="2.5.1.74"/>
    </reaction>
</comment>
<proteinExistence type="inferred from homology"/>
<dbReference type="PANTHER" id="PTHR13929">
    <property type="entry name" value="1,4-DIHYDROXY-2-NAPHTHOATE OCTAPRENYLTRANSFERASE"/>
    <property type="match status" value="1"/>
</dbReference>
<keyword evidence="3 8" id="KW-1003">Cell membrane</keyword>
<evidence type="ECO:0000256" key="1">
    <source>
        <dbReference type="ARBA" id="ARBA00004141"/>
    </source>
</evidence>
<evidence type="ECO:0000256" key="7">
    <source>
        <dbReference type="ARBA" id="ARBA00023136"/>
    </source>
</evidence>
<accession>A0ABQ1NQZ6</accession>
<dbReference type="NCBIfam" id="NF004751">
    <property type="entry name" value="PRK06080.1-3"/>
    <property type="match status" value="1"/>
</dbReference>
<comment type="caution">
    <text evidence="10">The sequence shown here is derived from an EMBL/GenBank/DDBJ whole genome shotgun (WGS) entry which is preliminary data.</text>
</comment>
<dbReference type="Pfam" id="PF01040">
    <property type="entry name" value="UbiA"/>
    <property type="match status" value="1"/>
</dbReference>
<feature type="transmembrane region" description="Helical" evidence="8">
    <location>
        <begin position="276"/>
        <end position="294"/>
    </location>
</feature>
<dbReference type="CDD" id="cd13962">
    <property type="entry name" value="PT_UbiA_UBIAD1"/>
    <property type="match status" value="1"/>
</dbReference>
<keyword evidence="5 8" id="KW-0812">Transmembrane</keyword>
<dbReference type="NCBIfam" id="TIGR00751">
    <property type="entry name" value="menA"/>
    <property type="match status" value="1"/>
</dbReference>
<organism evidence="10 11">
    <name type="scientific">Tersicoccus solisilvae</name>
    <dbReference type="NCBI Taxonomy" id="1882339"/>
    <lineage>
        <taxon>Bacteria</taxon>
        <taxon>Bacillati</taxon>
        <taxon>Actinomycetota</taxon>
        <taxon>Actinomycetes</taxon>
        <taxon>Micrococcales</taxon>
        <taxon>Micrococcaceae</taxon>
        <taxon>Tersicoccus</taxon>
    </lineage>
</organism>
<comment type="pathway">
    <text evidence="8">Quinol/quinone metabolism; menaquinone biosynthesis; menaquinol from 1,4-dihydroxy-2-naphthoate: step 1/2.</text>
</comment>
<keyword evidence="4 8" id="KW-0808">Transferase</keyword>
<evidence type="ECO:0000256" key="3">
    <source>
        <dbReference type="ARBA" id="ARBA00022475"/>
    </source>
</evidence>
<evidence type="ECO:0000256" key="5">
    <source>
        <dbReference type="ARBA" id="ARBA00022692"/>
    </source>
</evidence>
<dbReference type="HAMAP" id="MF_01937">
    <property type="entry name" value="MenA_1"/>
    <property type="match status" value="1"/>
</dbReference>
<sequence>MSVATTAQWVEGARLRTLPMAMAPVIAGSAAAAGLGAFHPVRALLALVVALLLQIGVNYANDYSDGIRGTDDARVGPLRLVGSGAATPGAVKRAAFGCFGAAMVAGLLLVVLSGTWWLLLVGAASVVAAWYYTGGSRPYGYHGLGEVFVFVFFGLVATLGTTYTQALTVSGPAIVAAVATGLIATALLMVNNIRDIPTDSAVGKRTLAVRLGDRAARGTYVGMLAVALLLVVVVVPAHPWLLVVLLLAPVCVPPCRRVLTATDRAALIPVLRQTGIINLAYSLLFTLGIVLDLAG</sequence>
<evidence type="ECO:0000313" key="10">
    <source>
        <dbReference type="EMBL" id="GGC81218.1"/>
    </source>
</evidence>